<reference evidence="1" key="1">
    <citation type="submission" date="2014-11" db="EMBL/GenBank/DDBJ databases">
        <authorList>
            <person name="Amaro Gonzalez C."/>
        </authorList>
    </citation>
    <scope>NUCLEOTIDE SEQUENCE</scope>
</reference>
<name>A0A0E9W8I2_ANGAN</name>
<accession>A0A0E9W8I2</accession>
<proteinExistence type="predicted"/>
<sequence>MLTDIFKYSTTQDMQTPYLNNLSWNNQVSWFMTNLCRTLFNSSE</sequence>
<reference evidence="1" key="2">
    <citation type="journal article" date="2015" name="Fish Shellfish Immunol.">
        <title>Early steps in the European eel (Anguilla anguilla)-Vibrio vulnificus interaction in the gills: Role of the RtxA13 toxin.</title>
        <authorList>
            <person name="Callol A."/>
            <person name="Pajuelo D."/>
            <person name="Ebbesson L."/>
            <person name="Teles M."/>
            <person name="MacKenzie S."/>
            <person name="Amaro C."/>
        </authorList>
    </citation>
    <scope>NUCLEOTIDE SEQUENCE</scope>
</reference>
<organism evidence="1">
    <name type="scientific">Anguilla anguilla</name>
    <name type="common">European freshwater eel</name>
    <name type="synonym">Muraena anguilla</name>
    <dbReference type="NCBI Taxonomy" id="7936"/>
    <lineage>
        <taxon>Eukaryota</taxon>
        <taxon>Metazoa</taxon>
        <taxon>Chordata</taxon>
        <taxon>Craniata</taxon>
        <taxon>Vertebrata</taxon>
        <taxon>Euteleostomi</taxon>
        <taxon>Actinopterygii</taxon>
        <taxon>Neopterygii</taxon>
        <taxon>Teleostei</taxon>
        <taxon>Anguilliformes</taxon>
        <taxon>Anguillidae</taxon>
        <taxon>Anguilla</taxon>
    </lineage>
</organism>
<dbReference type="AlphaFoldDB" id="A0A0E9W8I2"/>
<evidence type="ECO:0000313" key="1">
    <source>
        <dbReference type="EMBL" id="JAH86699.1"/>
    </source>
</evidence>
<protein>
    <submittedName>
        <fullName evidence="1">Uncharacterized protein</fullName>
    </submittedName>
</protein>
<dbReference type="EMBL" id="GBXM01021878">
    <property type="protein sequence ID" value="JAH86699.1"/>
    <property type="molecule type" value="Transcribed_RNA"/>
</dbReference>